<dbReference type="GO" id="GO:0019825">
    <property type="term" value="F:oxygen binding"/>
    <property type="evidence" value="ECO:0007669"/>
    <property type="project" value="InterPro"/>
</dbReference>
<evidence type="ECO:0000313" key="8">
    <source>
        <dbReference type="EMBL" id="SHK28625.1"/>
    </source>
</evidence>
<evidence type="ECO:0000256" key="5">
    <source>
        <dbReference type="ARBA" id="ARBA00023136"/>
    </source>
</evidence>
<dbReference type="EMBL" id="LT670846">
    <property type="protein sequence ID" value="SHK28625.1"/>
    <property type="molecule type" value="Genomic_DNA"/>
</dbReference>
<dbReference type="Gene3D" id="1.10.490.10">
    <property type="entry name" value="Globins"/>
    <property type="match status" value="1"/>
</dbReference>
<feature type="domain" description="Globin-sensor" evidence="7">
    <location>
        <begin position="2"/>
        <end position="154"/>
    </location>
</feature>
<evidence type="ECO:0000256" key="1">
    <source>
        <dbReference type="ARBA" id="ARBA00004651"/>
    </source>
</evidence>
<keyword evidence="9" id="KW-1185">Reference proteome</keyword>
<dbReference type="CDD" id="cd14761">
    <property type="entry name" value="GS_GsGCS-like"/>
    <property type="match status" value="1"/>
</dbReference>
<dbReference type="Proteomes" id="UP000189810">
    <property type="component" value="Chromosome I"/>
</dbReference>
<gene>
    <name evidence="8" type="ORF">SAMN05444391_0547</name>
</gene>
<dbReference type="InterPro" id="IPR009050">
    <property type="entry name" value="Globin-like_sf"/>
</dbReference>
<organism evidence="8 9">
    <name type="scientific">Thermocrinis minervae</name>
    <dbReference type="NCBI Taxonomy" id="381751"/>
    <lineage>
        <taxon>Bacteria</taxon>
        <taxon>Pseudomonadati</taxon>
        <taxon>Aquificota</taxon>
        <taxon>Aquificia</taxon>
        <taxon>Aquificales</taxon>
        <taxon>Aquificaceae</taxon>
        <taxon>Thermocrinis</taxon>
    </lineage>
</organism>
<protein>
    <submittedName>
        <fullName evidence="8">Uncharacterized membrane protein, DUF373 family</fullName>
    </submittedName>
</protein>
<dbReference type="SUPFAM" id="SSF46458">
    <property type="entry name" value="Globin-like"/>
    <property type="match status" value="1"/>
</dbReference>
<evidence type="ECO:0000259" key="7">
    <source>
        <dbReference type="Pfam" id="PF11563"/>
    </source>
</evidence>
<dbReference type="Pfam" id="PF06146">
    <property type="entry name" value="PsiE"/>
    <property type="match status" value="1"/>
</dbReference>
<reference evidence="8 9" key="1">
    <citation type="submission" date="2016-11" db="EMBL/GenBank/DDBJ databases">
        <authorList>
            <person name="Jaros S."/>
            <person name="Januszkiewicz K."/>
            <person name="Wedrychowicz H."/>
        </authorList>
    </citation>
    <scope>NUCLEOTIDE SEQUENCE [LARGE SCALE GENOMIC DNA]</scope>
    <source>
        <strain evidence="8 9">DSM 19557</strain>
    </source>
</reference>
<name>A0A1M6R824_9AQUI</name>
<dbReference type="InterPro" id="IPR020948">
    <property type="entry name" value="P_starv_induced_PsiE-like"/>
</dbReference>
<comment type="subcellular location">
    <subcellularLocation>
        <location evidence="1">Cell membrane</location>
        <topology evidence="1">Multi-pass membrane protein</topology>
    </subcellularLocation>
</comment>
<dbReference type="InterPro" id="IPR044398">
    <property type="entry name" value="Globin-sensor_dom"/>
</dbReference>
<dbReference type="GO" id="GO:0005886">
    <property type="term" value="C:plasma membrane"/>
    <property type="evidence" value="ECO:0007669"/>
    <property type="project" value="UniProtKB-SubCell"/>
</dbReference>
<dbReference type="RefSeq" id="WP_079653711.1">
    <property type="nucleotide sequence ID" value="NZ_LT670846.1"/>
</dbReference>
<dbReference type="GO" id="GO:0020037">
    <property type="term" value="F:heme binding"/>
    <property type="evidence" value="ECO:0007669"/>
    <property type="project" value="InterPro"/>
</dbReference>
<keyword evidence="2" id="KW-1003">Cell membrane</keyword>
<evidence type="ECO:0000256" key="2">
    <source>
        <dbReference type="ARBA" id="ARBA00022475"/>
    </source>
</evidence>
<accession>A0A1M6R824</accession>
<dbReference type="STRING" id="381751.SAMN05444391_0547"/>
<dbReference type="OrthoDB" id="9774793at2"/>
<sequence>MESIEELKVHYRWTAEDEENLRKVSKYFEEHAEEFMDEFYRYLENFPDTSKYLPSQEVRKRHREKVKDWFISLFSSRYDASYLRRLYRIGETHVKIGLPPHYVNASMNFVREYIGKKLTELYGCSEERDRILSSVNKALDLNLDVMVSSFREEELKLYLGSGKYTRVVIETLRRISWFFDAFIVLSLTVVGMFLIYWVVYEILLAFSGTYTLEKLGISILGSLLVLYAVSELLYEEIKHIRGGSISISVFVGVALAAIIRKILIVSLTPEKVYELITLGFVVLALGLVYLIVRKVETKT</sequence>
<feature type="transmembrane region" description="Helical" evidence="6">
    <location>
        <begin position="215"/>
        <end position="234"/>
    </location>
</feature>
<feature type="transmembrane region" description="Helical" evidence="6">
    <location>
        <begin position="246"/>
        <end position="266"/>
    </location>
</feature>
<evidence type="ECO:0000313" key="9">
    <source>
        <dbReference type="Proteomes" id="UP000189810"/>
    </source>
</evidence>
<keyword evidence="4 6" id="KW-1133">Transmembrane helix</keyword>
<keyword evidence="3 6" id="KW-0812">Transmembrane</keyword>
<feature type="transmembrane region" description="Helical" evidence="6">
    <location>
        <begin position="272"/>
        <end position="292"/>
    </location>
</feature>
<evidence type="ECO:0000256" key="3">
    <source>
        <dbReference type="ARBA" id="ARBA00022692"/>
    </source>
</evidence>
<evidence type="ECO:0000256" key="6">
    <source>
        <dbReference type="SAM" id="Phobius"/>
    </source>
</evidence>
<dbReference type="InterPro" id="IPR012292">
    <property type="entry name" value="Globin/Proto"/>
</dbReference>
<dbReference type="Pfam" id="PF11563">
    <property type="entry name" value="Protoglobin"/>
    <property type="match status" value="1"/>
</dbReference>
<feature type="transmembrane region" description="Helical" evidence="6">
    <location>
        <begin position="177"/>
        <end position="199"/>
    </location>
</feature>
<evidence type="ECO:0000256" key="4">
    <source>
        <dbReference type="ARBA" id="ARBA00022989"/>
    </source>
</evidence>
<dbReference type="AlphaFoldDB" id="A0A1M6R824"/>
<keyword evidence="5 6" id="KW-0472">Membrane</keyword>
<proteinExistence type="predicted"/>